<gene>
    <name evidence="2" type="ordered locus">Sden_1693</name>
</gene>
<dbReference type="EMBL" id="CP000302">
    <property type="protein sequence ID" value="ABE54977.1"/>
    <property type="molecule type" value="Genomic_DNA"/>
</dbReference>
<evidence type="ECO:0000313" key="3">
    <source>
        <dbReference type="Proteomes" id="UP000001982"/>
    </source>
</evidence>
<feature type="region of interest" description="Disordered" evidence="1">
    <location>
        <begin position="555"/>
        <end position="580"/>
    </location>
</feature>
<organism evidence="2 3">
    <name type="scientific">Shewanella denitrificans (strain OS217 / ATCC BAA-1090 / DSM 15013)</name>
    <dbReference type="NCBI Taxonomy" id="318161"/>
    <lineage>
        <taxon>Bacteria</taxon>
        <taxon>Pseudomonadati</taxon>
        <taxon>Pseudomonadota</taxon>
        <taxon>Gammaproteobacteria</taxon>
        <taxon>Alteromonadales</taxon>
        <taxon>Shewanellaceae</taxon>
        <taxon>Shewanella</taxon>
    </lineage>
</organism>
<dbReference type="HOGENOM" id="CLU_470009_0_0_6"/>
<evidence type="ECO:0000256" key="1">
    <source>
        <dbReference type="SAM" id="MobiDB-lite"/>
    </source>
</evidence>
<sequence length="580" mass="63557">MPLSELRRRAVKARIASEVGVSGNNTLAFQSNKVEASHETVRRTLLEERVGLINDLAIPQGSSLEEVLTADYRERDATDPVKSKVEKINQIQALLRDPAGTLDAHVVGQPELEFKITKAAQEAASLLEQYYPGAIGVDETGGALNKNAFVTDVIKSINEMLEQLRVAEIEEDLTEVDRQAKERLTVLREQFAGNSASMTPSAISTIRDVVKKLQSDGHFRQGGLVVLGLIEAVAGGYDLYSRVSSGDSIGASKVLGSISAFVRLAAGALDVLQEFIVNETLQSVTGIASVLATASTIAEQFNGIRESWNEYYKAEELIDPRLRDLLPEAVTELAKNNVIDELTRDIILDLKARQTDATSNFRWSVGKVTAASALLIYKIFAAKAMFAVGIVEDKLWEAEGPLAIYKYIVDLGLVTSFGQGALGIGAAAFKPTFDVDEGRREQLKIRSKVLADEGIQEELEQAELVAQAGESDPRARFQEKISTAISDPRSNVGVSAQVRKKYVILDPEEERAKTTYGLRLLHNYSMAYLGGSVLETVGEREARQRAPDTVVVQVRRQELSEEQNQSVRRRRTPDPVSDSV</sequence>
<protein>
    <submittedName>
        <fullName evidence="2">Uncharacterized protein</fullName>
    </submittedName>
</protein>
<evidence type="ECO:0000313" key="2">
    <source>
        <dbReference type="EMBL" id="ABE54977.1"/>
    </source>
</evidence>
<dbReference type="RefSeq" id="WP_011496135.1">
    <property type="nucleotide sequence ID" value="NC_007954.1"/>
</dbReference>
<accession>Q12NJ9</accession>
<name>Q12NJ9_SHEDO</name>
<proteinExistence type="predicted"/>
<reference evidence="2 3" key="1">
    <citation type="submission" date="2006-03" db="EMBL/GenBank/DDBJ databases">
        <title>Complete sequence of Shewanella denitrificans OS217.</title>
        <authorList>
            <consortium name="US DOE Joint Genome Institute"/>
            <person name="Copeland A."/>
            <person name="Lucas S."/>
            <person name="Lapidus A."/>
            <person name="Barry K."/>
            <person name="Detter J.C."/>
            <person name="Glavina del Rio T."/>
            <person name="Hammon N."/>
            <person name="Israni S."/>
            <person name="Dalin E."/>
            <person name="Tice H."/>
            <person name="Pitluck S."/>
            <person name="Brettin T."/>
            <person name="Bruce D."/>
            <person name="Han C."/>
            <person name="Tapia R."/>
            <person name="Gilna P."/>
            <person name="Kiss H."/>
            <person name="Schmutz J."/>
            <person name="Larimer F."/>
            <person name="Land M."/>
            <person name="Hauser L."/>
            <person name="Kyrpides N."/>
            <person name="Lykidis A."/>
            <person name="Richardson P."/>
        </authorList>
    </citation>
    <scope>NUCLEOTIDE SEQUENCE [LARGE SCALE GENOMIC DNA]</scope>
    <source>
        <strain evidence="3">OS217 / ATCC BAA-1090 / DSM 15013</strain>
    </source>
</reference>
<dbReference type="KEGG" id="sdn:Sden_1693"/>
<dbReference type="Proteomes" id="UP000001982">
    <property type="component" value="Chromosome"/>
</dbReference>
<keyword evidence="3" id="KW-1185">Reference proteome</keyword>
<dbReference type="AlphaFoldDB" id="Q12NJ9"/>